<feature type="region of interest" description="Disordered" evidence="1">
    <location>
        <begin position="1"/>
        <end position="24"/>
    </location>
</feature>
<reference evidence="2" key="3">
    <citation type="submission" date="2025-09" db="UniProtKB">
        <authorList>
            <consortium name="Ensembl"/>
        </authorList>
    </citation>
    <scope>IDENTIFICATION</scope>
</reference>
<dbReference type="OMA" id="PSERNNC"/>
<feature type="compositionally biased region" description="Polar residues" evidence="1">
    <location>
        <begin position="1160"/>
        <end position="1179"/>
    </location>
</feature>
<feature type="compositionally biased region" description="Basic and acidic residues" evidence="1">
    <location>
        <begin position="1844"/>
        <end position="1863"/>
    </location>
</feature>
<feature type="region of interest" description="Disordered" evidence="1">
    <location>
        <begin position="1428"/>
        <end position="1908"/>
    </location>
</feature>
<feature type="compositionally biased region" description="Polar residues" evidence="1">
    <location>
        <begin position="1250"/>
        <end position="1267"/>
    </location>
</feature>
<feature type="compositionally biased region" description="Basic residues" evidence="1">
    <location>
        <begin position="1864"/>
        <end position="1877"/>
    </location>
</feature>
<feature type="compositionally biased region" description="Basic and acidic residues" evidence="1">
    <location>
        <begin position="1777"/>
        <end position="1795"/>
    </location>
</feature>
<feature type="region of interest" description="Disordered" evidence="1">
    <location>
        <begin position="1250"/>
        <end position="1300"/>
    </location>
</feature>
<feature type="region of interest" description="Disordered" evidence="1">
    <location>
        <begin position="1325"/>
        <end position="1354"/>
    </location>
</feature>
<dbReference type="Ensembl" id="ENSUAMT00000009643.1">
    <property type="protein sequence ID" value="ENSUAMP00000008555.1"/>
    <property type="gene ID" value="ENSUAMG00000007201.1"/>
</dbReference>
<feature type="compositionally biased region" description="Polar residues" evidence="1">
    <location>
        <begin position="1884"/>
        <end position="1899"/>
    </location>
</feature>
<feature type="region of interest" description="Disordered" evidence="1">
    <location>
        <begin position="1158"/>
        <end position="1181"/>
    </location>
</feature>
<evidence type="ECO:0000313" key="3">
    <source>
        <dbReference type="Proteomes" id="UP000291022"/>
    </source>
</evidence>
<dbReference type="PANTHER" id="PTHR33888:SF1">
    <property type="entry name" value="RIKEN CDNA 4932415D10 GENE"/>
    <property type="match status" value="1"/>
</dbReference>
<feature type="compositionally biased region" description="Polar residues" evidence="1">
    <location>
        <begin position="51"/>
        <end position="61"/>
    </location>
</feature>
<sequence length="1919" mass="216271">MELTPEPQLEGQGMNCRELTSGRQGMKSVVLVPEPTKKFIPGPMLSTVKFSSLSPESQQQGEKPLEFTPEPKLQSTKHVKLSSASLQQDIKSVQLPPGSLLQRTKSEELTPKRSYQITDSSEIIPRPGHQFVECAEMIPTPKHQVSKSANLISIPIYHITERLAHQGKETVEKSVGLTPKPTSKAMESSGVPLRLDLQVPESVGLAPELRNQGSTSLELTLKKIPETLELLSQSWPQVKDLGESPTRPLKQVVESEERTPEPKHHATETMGLTSQGRPKGKEFLGMTSKPISKTTGYAERAPRPYSQALEFVEVISEKRLQREESEALTTKSLHHVPESPEMTPGLGYQVPESLSSTSKQWLQREKSLDLPPKQTGQVAGHAESVELTSETWQQGDGSMGLTQSQNQSMKYSQIAPGLRGQIIEFMRISPKPLDQVTGSTKTQLQADQLIGITPVAPQKVIEYVKVTPGPPLQVVKSVALTPGPTSQMVDCVELTPKLQDVRPSAFTSGLCLQSVKSKELTTEPTHQILEIMKLTGFQIVKTVLIPGPPLQIVKSEELAPGPIPQVVEPIGIALGSAIEVMDCLDLFPKNHLQEMVEPVELTPRPNTEMKSAELLSQPASPFDEPTVFTHEQRLQAVKAIGIKIGPPQIMKCKDLNLAQVYQNRESEDFTPREELQIGNYFSRFLQNSSNSLILSSVETSELGSFCDLEMPEVSRALGIKNLGTDILQPEESFIDPTMIQASTLPLSLNNQSSDKTVNIVESPHFEIPKVGVLYKRTDKKQVEKLENSLQRLSQHPPQSWRSLSRTFQSGSGTQRGLTWSVLGRQHNVWENHSWRQRLPRKYLSSMLMLGNVLGTTMERKLCSQTSLMERATADICQSIQNLFGVPAELMEFSQSLLEKSRSIISQTSVSKNYIQRHTSCHGVEQRIALRMWTRSSMSSIIQQYSGTRARIKKSSKFSDISQEVIQHMPVSCTGGHPPAPVNLESSFNIVFTRKDSVPVEESENSQSNSQTRIFESQHRLKPSYLPQAKTDFSEQFQLLQDLQLKIAAKLLRSQIPPNVPPPLTSGLVLKYPICLQCGRCAGFNCSHKLQGTFGPYLLIYPQLHLVSTPEGHGEIRLHLGFRLRTGKRPQVPKYHRRDRPITPRSPISPSLRKAKVYTRASKSPTSTIEFQSGSSQSPAPVQVHIRRRQYSSPDLVGKTGIGELGYYDFTQVHSLPESDSESNQVAKWAKRRTKKTHSSKYPMKRITKGGRTQNTRFYTNGRTTIRSPSRELTDQLRRKRNGASQTITASSKRQSKKSSQPKFIQLLFQGLKQAFQTAHRIMAFAGQKPEDRSRPDHLRSSKNHHPKQKARDYSLSRDIKRDRMPVVKLKPTDITTKQEKMLWEEIEQFGSAQQPKRDSSFQRRCTQLPKPIVSQRSAIFKTTSVGQPMGIVQNDSSSKAKKNFCRSEISSQESKNSKTGSRVQAQGRNLHGSLKRTSHSHLREKLTPKKRNHHSFLREKTPHNSSERSHRSPSERRCRSPSERRCRSPSERRCRSPSERSHRSASLKSHHSPSERSHRSASLKSHRSPSERSHRSPSQKSHRSPSERSHRSASLKSHRSPSERSHQSASLKSHRSPSERSHRSASLKSHRSPSERSHRSASLKSHRSPSERSHRSASLKSHRSPSERSHRSASLKSHRSPSERSHLSASLKSHCSPSERSHRSPSQKSHRSPSEKSHRSPSQRSHHSLSERSHQSPSERRCRSPSERRCHSPSERSHRSPSQRSHHSLSKRSHQSPSEKRCRSPSERRCHRPSERNNCSLFQKTHHSPLEGRGHSPFVRRQHRPSERRGRSSSERTHPSPSERSGHSHSERSRHSHSDPAKERLKHSSPRERLRRSLSKDCKSYSNTSPRDHTQNTPKQGKFRGLKLIDEKRFAPIVH</sequence>
<dbReference type="PANTHER" id="PTHR33888">
    <property type="entry name" value="RIKEN CDNA 4932415D10 GENE"/>
    <property type="match status" value="1"/>
</dbReference>
<evidence type="ECO:0000256" key="1">
    <source>
        <dbReference type="SAM" id="MobiDB-lite"/>
    </source>
</evidence>
<organism evidence="2 3">
    <name type="scientific">Ursus americanus</name>
    <name type="common">American black bear</name>
    <name type="synonym">Euarctos americanus</name>
    <dbReference type="NCBI Taxonomy" id="9643"/>
    <lineage>
        <taxon>Eukaryota</taxon>
        <taxon>Metazoa</taxon>
        <taxon>Chordata</taxon>
        <taxon>Craniata</taxon>
        <taxon>Vertebrata</taxon>
        <taxon>Euteleostomi</taxon>
        <taxon>Mammalia</taxon>
        <taxon>Eutheria</taxon>
        <taxon>Laurasiatheria</taxon>
        <taxon>Carnivora</taxon>
        <taxon>Caniformia</taxon>
        <taxon>Ursidae</taxon>
        <taxon>Ursus</taxon>
    </lineage>
</organism>
<feature type="compositionally biased region" description="Polar residues" evidence="1">
    <location>
        <begin position="1448"/>
        <end position="1467"/>
    </location>
</feature>
<feature type="compositionally biased region" description="Basic and acidic residues" evidence="1">
    <location>
        <begin position="1328"/>
        <end position="1339"/>
    </location>
</feature>
<feature type="compositionally biased region" description="Basic and acidic residues" evidence="1">
    <location>
        <begin position="1496"/>
        <end position="1542"/>
    </location>
</feature>
<feature type="compositionally biased region" description="Basic and acidic residues" evidence="1">
    <location>
        <begin position="1728"/>
        <end position="1758"/>
    </location>
</feature>
<dbReference type="GeneTree" id="ENSGT00700000104587"/>
<keyword evidence="3" id="KW-1185">Reference proteome</keyword>
<protein>
    <submittedName>
        <fullName evidence="2">Chromosome 2 open reading frame 16</fullName>
    </submittedName>
</protein>
<feature type="region of interest" description="Disordered" evidence="1">
    <location>
        <begin position="1129"/>
        <end position="1148"/>
    </location>
</feature>
<proteinExistence type="predicted"/>
<feature type="compositionally biased region" description="Basic and acidic residues" evidence="1">
    <location>
        <begin position="253"/>
        <end position="267"/>
    </location>
</feature>
<reference evidence="3" key="1">
    <citation type="submission" date="2016-06" db="EMBL/GenBank/DDBJ databases">
        <title>De novo assembly and RNA-Seq shows season-dependent expression and editing in black bear kidneys.</title>
        <authorList>
            <person name="Korstanje R."/>
            <person name="Srivastava A."/>
            <person name="Sarsani V.K."/>
            <person name="Sheehan S.M."/>
            <person name="Seger R.L."/>
            <person name="Barter M.E."/>
            <person name="Lindqvist C."/>
            <person name="Brody L.C."/>
            <person name="Mullikin J.C."/>
        </authorList>
    </citation>
    <scope>NUCLEOTIDE SEQUENCE [LARGE SCALE GENOMIC DNA]</scope>
</reference>
<accession>A0A452QSI9</accession>
<dbReference type="Proteomes" id="UP000291022">
    <property type="component" value="Unassembled WGS sequence"/>
</dbReference>
<dbReference type="GO" id="GO:0005615">
    <property type="term" value="C:extracellular space"/>
    <property type="evidence" value="ECO:0007669"/>
    <property type="project" value="TreeGrafter"/>
</dbReference>
<feature type="compositionally biased region" description="Polar residues" evidence="1">
    <location>
        <begin position="1687"/>
        <end position="1696"/>
    </location>
</feature>
<reference evidence="2" key="2">
    <citation type="submission" date="2025-08" db="UniProtKB">
        <authorList>
            <consortium name="Ensembl"/>
        </authorList>
    </citation>
    <scope>IDENTIFICATION</scope>
</reference>
<feature type="region of interest" description="Disordered" evidence="1">
    <location>
        <begin position="239"/>
        <end position="288"/>
    </location>
</feature>
<name>A0A452QSI9_URSAM</name>
<feature type="region of interest" description="Disordered" evidence="1">
    <location>
        <begin position="51"/>
        <end position="72"/>
    </location>
</feature>
<evidence type="ECO:0000313" key="2">
    <source>
        <dbReference type="Ensembl" id="ENSUAMP00000008555.1"/>
    </source>
</evidence>
<feature type="compositionally biased region" description="Basic and acidic residues" evidence="1">
    <location>
        <begin position="1824"/>
        <end position="1838"/>
    </location>
</feature>
<feature type="compositionally biased region" description="Basic residues" evidence="1">
    <location>
        <begin position="1759"/>
        <end position="1774"/>
    </location>
</feature>